<feature type="chain" id="PRO_5002047739" evidence="2">
    <location>
        <begin position="34"/>
        <end position="101"/>
    </location>
</feature>
<protein>
    <submittedName>
        <fullName evidence="3">Uncharacterized protein</fullName>
    </submittedName>
</protein>
<feature type="region of interest" description="Disordered" evidence="1">
    <location>
        <begin position="56"/>
        <end position="101"/>
    </location>
</feature>
<dbReference type="AlphaFoldDB" id="A0A0A9GCD9"/>
<proteinExistence type="predicted"/>
<dbReference type="EMBL" id="GBRH01177680">
    <property type="protein sequence ID" value="JAE20216.1"/>
    <property type="molecule type" value="Transcribed_RNA"/>
</dbReference>
<keyword evidence="2" id="KW-0732">Signal</keyword>
<accession>A0A0A9GCD9</accession>
<sequence length="101" mass="10296">MPFALFSEWFTCSPLLPPLLFWSFLPTLGIGLGAPPPPPPPPVLLQPFPAGLIIGRGGRGPQIPAPPGRSAQPPLKPACGPGKGANWLGFGGNPPGKNGAC</sequence>
<evidence type="ECO:0000313" key="3">
    <source>
        <dbReference type="EMBL" id="JAE20216.1"/>
    </source>
</evidence>
<evidence type="ECO:0000256" key="2">
    <source>
        <dbReference type="SAM" id="SignalP"/>
    </source>
</evidence>
<reference evidence="3" key="1">
    <citation type="submission" date="2014-09" db="EMBL/GenBank/DDBJ databases">
        <authorList>
            <person name="Magalhaes I.L.F."/>
            <person name="Oliveira U."/>
            <person name="Santos F.R."/>
            <person name="Vidigal T.H.D.A."/>
            <person name="Brescovit A.D."/>
            <person name="Santos A.J."/>
        </authorList>
    </citation>
    <scope>NUCLEOTIDE SEQUENCE</scope>
    <source>
        <tissue evidence="3">Shoot tissue taken approximately 20 cm above the soil surface</tissue>
    </source>
</reference>
<reference evidence="3" key="2">
    <citation type="journal article" date="2015" name="Data Brief">
        <title>Shoot transcriptome of the giant reed, Arundo donax.</title>
        <authorList>
            <person name="Barrero R.A."/>
            <person name="Guerrero F.D."/>
            <person name="Moolhuijzen P."/>
            <person name="Goolsby J.A."/>
            <person name="Tidwell J."/>
            <person name="Bellgard S.E."/>
            <person name="Bellgard M.I."/>
        </authorList>
    </citation>
    <scope>NUCLEOTIDE SEQUENCE</scope>
    <source>
        <tissue evidence="3">Shoot tissue taken approximately 20 cm above the soil surface</tissue>
    </source>
</reference>
<name>A0A0A9GCD9_ARUDO</name>
<evidence type="ECO:0000256" key="1">
    <source>
        <dbReference type="SAM" id="MobiDB-lite"/>
    </source>
</evidence>
<feature type="signal peptide" evidence="2">
    <location>
        <begin position="1"/>
        <end position="33"/>
    </location>
</feature>
<organism evidence="3">
    <name type="scientific">Arundo donax</name>
    <name type="common">Giant reed</name>
    <name type="synonym">Donax arundinaceus</name>
    <dbReference type="NCBI Taxonomy" id="35708"/>
    <lineage>
        <taxon>Eukaryota</taxon>
        <taxon>Viridiplantae</taxon>
        <taxon>Streptophyta</taxon>
        <taxon>Embryophyta</taxon>
        <taxon>Tracheophyta</taxon>
        <taxon>Spermatophyta</taxon>
        <taxon>Magnoliopsida</taxon>
        <taxon>Liliopsida</taxon>
        <taxon>Poales</taxon>
        <taxon>Poaceae</taxon>
        <taxon>PACMAD clade</taxon>
        <taxon>Arundinoideae</taxon>
        <taxon>Arundineae</taxon>
        <taxon>Arundo</taxon>
    </lineage>
</organism>